<proteinExistence type="predicted"/>
<protein>
    <recommendedName>
        <fullName evidence="4">FecR protein domain-containing protein</fullName>
    </recommendedName>
</protein>
<comment type="caution">
    <text evidence="2">The sequence shown here is derived from an EMBL/GenBank/DDBJ whole genome shotgun (WGS) entry which is preliminary data.</text>
</comment>
<keyword evidence="3" id="KW-1185">Reference proteome</keyword>
<reference evidence="2" key="1">
    <citation type="submission" date="2022-07" db="EMBL/GenBank/DDBJ databases">
        <authorList>
            <person name="Xamxidin M."/>
        </authorList>
    </citation>
    <scope>NUCLEOTIDE SEQUENCE</scope>
    <source>
        <strain evidence="2">YS8-69</strain>
    </source>
</reference>
<feature type="region of interest" description="Disordered" evidence="1">
    <location>
        <begin position="151"/>
        <end position="202"/>
    </location>
</feature>
<dbReference type="RefSeq" id="WP_257510544.1">
    <property type="nucleotide sequence ID" value="NZ_JANKHG010000001.1"/>
</dbReference>
<feature type="compositionally biased region" description="Pro residues" evidence="1">
    <location>
        <begin position="174"/>
        <end position="192"/>
    </location>
</feature>
<evidence type="ECO:0000313" key="2">
    <source>
        <dbReference type="EMBL" id="MCR2745296.1"/>
    </source>
</evidence>
<evidence type="ECO:0008006" key="4">
    <source>
        <dbReference type="Google" id="ProtNLM"/>
    </source>
</evidence>
<gene>
    <name evidence="2" type="ORF">NSP04_01390</name>
</gene>
<evidence type="ECO:0000313" key="3">
    <source>
        <dbReference type="Proteomes" id="UP001165267"/>
    </source>
</evidence>
<feature type="compositionally biased region" description="Polar residues" evidence="1">
    <location>
        <begin position="159"/>
        <end position="172"/>
    </location>
</feature>
<organism evidence="2 3">
    <name type="scientific">Limnobacter parvus</name>
    <dbReference type="NCBI Taxonomy" id="2939690"/>
    <lineage>
        <taxon>Bacteria</taxon>
        <taxon>Pseudomonadati</taxon>
        <taxon>Pseudomonadota</taxon>
        <taxon>Betaproteobacteria</taxon>
        <taxon>Burkholderiales</taxon>
        <taxon>Burkholderiaceae</taxon>
        <taxon>Limnobacter</taxon>
    </lineage>
</organism>
<evidence type="ECO:0000256" key="1">
    <source>
        <dbReference type="SAM" id="MobiDB-lite"/>
    </source>
</evidence>
<accession>A0ABT1XDE4</accession>
<sequence>MNTNTVSIEQQANVTAVSGNVQLIRDGFFLPAQVGMALLPGDRVVSDINAKAVIQFTGVNDALVIEKGAAATFNLEVVEMDEAPQWIATELYGQGVYFDSQAAVNTAQAGEEAPNLFGLFGSGSGTSSAGESTGYPVLESVLALGATAAVFSDNDDNPPATSTTNESNAGETTNPPPAGTPQPPAEPQPEPNPLDGIIGPISGALDGLLGATGIASPLGTLGNQSQTDILFSSLSSTESTR</sequence>
<dbReference type="Proteomes" id="UP001165267">
    <property type="component" value="Unassembled WGS sequence"/>
</dbReference>
<name>A0ABT1XDE4_9BURK</name>
<dbReference type="EMBL" id="JANKHG010000001">
    <property type="protein sequence ID" value="MCR2745296.1"/>
    <property type="molecule type" value="Genomic_DNA"/>
</dbReference>